<dbReference type="Proteomes" id="UP000277326">
    <property type="component" value="Unassembled WGS sequence"/>
</dbReference>
<proteinExistence type="predicted"/>
<name>A0A3M0D9X5_9EURY</name>
<gene>
    <name evidence="1" type="ORF">ATH50_3099</name>
</gene>
<evidence type="ECO:0000313" key="1">
    <source>
        <dbReference type="EMBL" id="RMB12943.1"/>
    </source>
</evidence>
<reference evidence="1 2" key="1">
    <citation type="journal article" date="2015" name="Stand. Genomic Sci.">
        <title>Genomic Encyclopedia of Bacterial and Archaeal Type Strains, Phase III: the genomes of soil and plant-associated and newly described type strains.</title>
        <authorList>
            <person name="Whitman W.B."/>
            <person name="Woyke T."/>
            <person name="Klenk H.P."/>
            <person name="Zhou Y."/>
            <person name="Lilburn T.G."/>
            <person name="Beck B.J."/>
            <person name="De Vos P."/>
            <person name="Vandamme P."/>
            <person name="Eisen J.A."/>
            <person name="Garrity G."/>
            <person name="Hugenholtz P."/>
            <person name="Kyrpides N.C."/>
        </authorList>
    </citation>
    <scope>NUCLEOTIDE SEQUENCE [LARGE SCALE GENOMIC DNA]</scope>
    <source>
        <strain evidence="1 2">CGMCC 1.10124</strain>
    </source>
</reference>
<accession>A0A3M0D9X5</accession>
<organism evidence="1 2">
    <name type="scientific">Haloplanus aerogenes</name>
    <dbReference type="NCBI Taxonomy" id="660522"/>
    <lineage>
        <taxon>Archaea</taxon>
        <taxon>Methanobacteriati</taxon>
        <taxon>Methanobacteriota</taxon>
        <taxon>Stenosarchaea group</taxon>
        <taxon>Halobacteria</taxon>
        <taxon>Halobacteriales</taxon>
        <taxon>Haloferacaceae</taxon>
        <taxon>Haloplanus</taxon>
    </lineage>
</organism>
<comment type="caution">
    <text evidence="1">The sequence shown here is derived from an EMBL/GenBank/DDBJ whole genome shotgun (WGS) entry which is preliminary data.</text>
</comment>
<evidence type="ECO:0000313" key="2">
    <source>
        <dbReference type="Proteomes" id="UP000277326"/>
    </source>
</evidence>
<dbReference type="AlphaFoldDB" id="A0A3M0D9X5"/>
<protein>
    <submittedName>
        <fullName evidence="1">Uncharacterized protein</fullName>
    </submittedName>
</protein>
<sequence length="68" mass="7926">MTQSKQLQSKIVDKLGVMRDDIHVTSDEDALTFYLPPDKLEEAETILDRDLEVLEEHEHEYLVKADIQ</sequence>
<dbReference type="EMBL" id="REFS01000006">
    <property type="protein sequence ID" value="RMB12943.1"/>
    <property type="molecule type" value="Genomic_DNA"/>
</dbReference>